<comment type="caution">
    <text evidence="2">The sequence shown here is derived from an EMBL/GenBank/DDBJ whole genome shotgun (WGS) entry which is preliminary data.</text>
</comment>
<organism evidence="2">
    <name type="scientific">Sesamum calycinum</name>
    <dbReference type="NCBI Taxonomy" id="2727403"/>
    <lineage>
        <taxon>Eukaryota</taxon>
        <taxon>Viridiplantae</taxon>
        <taxon>Streptophyta</taxon>
        <taxon>Embryophyta</taxon>
        <taxon>Tracheophyta</taxon>
        <taxon>Spermatophyta</taxon>
        <taxon>Magnoliopsida</taxon>
        <taxon>eudicotyledons</taxon>
        <taxon>Gunneridae</taxon>
        <taxon>Pentapetalae</taxon>
        <taxon>asterids</taxon>
        <taxon>lamiids</taxon>
        <taxon>Lamiales</taxon>
        <taxon>Pedaliaceae</taxon>
        <taxon>Sesamum</taxon>
    </lineage>
</organism>
<feature type="region of interest" description="Disordered" evidence="1">
    <location>
        <begin position="504"/>
        <end position="552"/>
    </location>
</feature>
<gene>
    <name evidence="2" type="ORF">Scaly_1457600</name>
</gene>
<dbReference type="CDD" id="cd07307">
    <property type="entry name" value="BAR"/>
    <property type="match status" value="1"/>
</dbReference>
<reference evidence="2" key="2">
    <citation type="journal article" date="2024" name="Plant">
        <title>Genomic evolution and insights into agronomic trait innovations of Sesamum species.</title>
        <authorList>
            <person name="Miao H."/>
            <person name="Wang L."/>
            <person name="Qu L."/>
            <person name="Liu H."/>
            <person name="Sun Y."/>
            <person name="Le M."/>
            <person name="Wang Q."/>
            <person name="Wei S."/>
            <person name="Zheng Y."/>
            <person name="Lin W."/>
            <person name="Duan Y."/>
            <person name="Cao H."/>
            <person name="Xiong S."/>
            <person name="Wang X."/>
            <person name="Wei L."/>
            <person name="Li C."/>
            <person name="Ma Q."/>
            <person name="Ju M."/>
            <person name="Zhao R."/>
            <person name="Li G."/>
            <person name="Mu C."/>
            <person name="Tian Q."/>
            <person name="Mei H."/>
            <person name="Zhang T."/>
            <person name="Gao T."/>
            <person name="Zhang H."/>
        </authorList>
    </citation>
    <scope>NUCLEOTIDE SEQUENCE</scope>
    <source>
        <strain evidence="2">KEN8</strain>
    </source>
</reference>
<dbReference type="PANTHER" id="PTHR34119:SF23">
    <property type="entry name" value="HYDROXYPROLINE-RICH GLYCOPROTEIN FAMILY PROTEIN"/>
    <property type="match status" value="1"/>
</dbReference>
<sequence>MKTSLRKLQKFAALRHDRRAQKHHQSLAQDELARATQDMNDMRDCYDRLLSAAAATANSVYGKVLLMLGKVQFELQKLVDGYRSHIFQTITIPSESLLNELRIVEEMKKRCDGKREIYEDLIKKQKERGRLRNSKGECFNSPLLQEAHDEYDEEANVFVFRMKSLKQGQSRSFLTQASRHHAAQLYFFKKALRSLEAIEPHVRMLAEQLHIDYQFTGLKDDGHDIYDDDDESDGDDETEDGSDTHDEGELSFDYGQNGPMQEVSCSKNSMELDNTDAIFAADVKLVSAMEILRSPGRNSFSFQRGPRVISKSAPLFPEKKLDSAERVKHLGSSASRKFTSYVLPTPDEAKSPVSGKLLNEVPQTRQTMFNLRHSSPLDQNKYEKLGANEKLSGPVILDMQSVLKESNNTTKPTPLPPPLTEGLSFKQLDQNVASHAKKAKRQAFSGPLTGNPWPHNRNFTASGPIVSSAFPPPFSGSLLRTPLPHPASTPKLSSRVSPTFVSSPKISELHELPRPPAHLAARRPGNRGAHSGPLISQSHELSTASVSTTSTAASALTMTPQSLPRSYSIPAGGSIEVALHAPLEGSQDLKMAEDISSPGQPASPTS</sequence>
<evidence type="ECO:0000256" key="1">
    <source>
        <dbReference type="SAM" id="MobiDB-lite"/>
    </source>
</evidence>
<dbReference type="AlphaFoldDB" id="A0AAW2PPL5"/>
<reference evidence="2" key="1">
    <citation type="submission" date="2020-06" db="EMBL/GenBank/DDBJ databases">
        <authorList>
            <person name="Li T."/>
            <person name="Hu X."/>
            <person name="Zhang T."/>
            <person name="Song X."/>
            <person name="Zhang H."/>
            <person name="Dai N."/>
            <person name="Sheng W."/>
            <person name="Hou X."/>
            <person name="Wei L."/>
        </authorList>
    </citation>
    <scope>NUCLEOTIDE SEQUENCE</scope>
    <source>
        <strain evidence="2">KEN8</strain>
        <tissue evidence="2">Leaf</tissue>
    </source>
</reference>
<dbReference type="SUPFAM" id="SSF103657">
    <property type="entry name" value="BAR/IMD domain-like"/>
    <property type="match status" value="1"/>
</dbReference>
<evidence type="ECO:0008006" key="3">
    <source>
        <dbReference type="Google" id="ProtNLM"/>
    </source>
</evidence>
<feature type="region of interest" description="Disordered" evidence="1">
    <location>
        <begin position="433"/>
        <end position="455"/>
    </location>
</feature>
<feature type="region of interest" description="Disordered" evidence="1">
    <location>
        <begin position="222"/>
        <end position="264"/>
    </location>
</feature>
<dbReference type="EMBL" id="JACGWM010000008">
    <property type="protein sequence ID" value="KAL0357719.1"/>
    <property type="molecule type" value="Genomic_DNA"/>
</dbReference>
<name>A0AAW2PPL5_9LAMI</name>
<feature type="compositionally biased region" description="Acidic residues" evidence="1">
    <location>
        <begin position="226"/>
        <end position="241"/>
    </location>
</feature>
<dbReference type="Gene3D" id="1.20.1270.60">
    <property type="entry name" value="Arfaptin homology (AH) domain/BAR domain"/>
    <property type="match status" value="1"/>
</dbReference>
<feature type="compositionally biased region" description="Low complexity" evidence="1">
    <location>
        <begin position="541"/>
        <end position="552"/>
    </location>
</feature>
<feature type="compositionally biased region" description="Polar residues" evidence="1">
    <location>
        <begin position="597"/>
        <end position="606"/>
    </location>
</feature>
<dbReference type="InterPro" id="IPR037488">
    <property type="entry name" value="At2g33490-like"/>
</dbReference>
<evidence type="ECO:0000313" key="2">
    <source>
        <dbReference type="EMBL" id="KAL0357719.1"/>
    </source>
</evidence>
<protein>
    <recommendedName>
        <fullName evidence="3">Hydroxyproline-rich glycoprotein family protein</fullName>
    </recommendedName>
</protein>
<feature type="region of interest" description="Disordered" evidence="1">
    <location>
        <begin position="585"/>
        <end position="606"/>
    </location>
</feature>
<accession>A0AAW2PPL5</accession>
<dbReference type="InterPro" id="IPR027267">
    <property type="entry name" value="AH/BAR_dom_sf"/>
</dbReference>
<dbReference type="PANTHER" id="PTHR34119">
    <property type="entry name" value="HYDROXYPROLINE-RICH GLYCOPROTEIN-LIKE"/>
    <property type="match status" value="1"/>
</dbReference>
<proteinExistence type="predicted"/>